<dbReference type="GO" id="GO:0005524">
    <property type="term" value="F:ATP binding"/>
    <property type="evidence" value="ECO:0007669"/>
    <property type="project" value="UniProtKB-UniRule"/>
</dbReference>
<evidence type="ECO:0000256" key="1">
    <source>
        <dbReference type="ARBA" id="ARBA00022741"/>
    </source>
</evidence>
<sequence>MARAALGTAGALGSLCRWCARRRYELAPGAASTGLTGLSWLHHLDGVSLGEHIVYGVATAAAAGLAAGGLKHKHRGVAAAGASGMVVLADAWIGAGLGPSVPSLIASALATGGAYAMYVPWLVKSRQQQLSLQVKAAKSGVTAEGLGTNTLAPGLTGATAEETALLRALVAMLSVPAVDVTSLDYTPFGWRAVIVLPPGRNTAPQKVIARKDQLAANLGLPGKLRLARGEKDNELVVSLYESDPLATSIPWPGPSTRTCTEPAVLGMDAFGNPVLIPLLYNHVLIGGSTDNGKSGVQSVLIAYAVACDDAEVLLIDMKPGAVEFGPWRDCALALADSPSRAMQLLKLVWAEVERRGALLAELGEKKWVPGKHGPAWFVFIDELAELVRRVPQAAKLIESLLQVARFVGITLVCATQSPSNRVFGGSTDGRQQYQVRIGLGAKESTTSNLIFGPGAYGDGWCLDELDAPGKFLRWDREHQVPVEARGFWMTDEDVAATSHRYAREEGESEAREHPEPSPDPDDDSPPPMPPPPPSGGPGGGRPVLRAVPVFPDGTEIADERHLALWQAVEKAGPQGITVDDLVALDLPQFAARSSVNGPLGQWRRKGWVEEAGKKGRAMAYRTVPRHAVEEAPEAVEDSESATVSG</sequence>
<dbReference type="PANTHER" id="PTHR22683:SF41">
    <property type="entry name" value="DNA TRANSLOCASE FTSK"/>
    <property type="match status" value="1"/>
</dbReference>
<feature type="region of interest" description="Disordered" evidence="4">
    <location>
        <begin position="497"/>
        <end position="546"/>
    </location>
</feature>
<dbReference type="Proteomes" id="UP000244900">
    <property type="component" value="Chromosome"/>
</dbReference>
<evidence type="ECO:0000313" key="7">
    <source>
        <dbReference type="Proteomes" id="UP000244900"/>
    </source>
</evidence>
<dbReference type="Gene3D" id="3.40.50.300">
    <property type="entry name" value="P-loop containing nucleotide triphosphate hydrolases"/>
    <property type="match status" value="1"/>
</dbReference>
<evidence type="ECO:0000256" key="3">
    <source>
        <dbReference type="PROSITE-ProRule" id="PRU00289"/>
    </source>
</evidence>
<gene>
    <name evidence="6" type="ORF">DDW44_30925</name>
</gene>
<keyword evidence="1 3" id="KW-0547">Nucleotide-binding</keyword>
<feature type="compositionally biased region" description="Basic and acidic residues" evidence="4">
    <location>
        <begin position="501"/>
        <end position="516"/>
    </location>
</feature>
<feature type="binding site" evidence="3">
    <location>
        <begin position="287"/>
        <end position="294"/>
    </location>
    <ligand>
        <name>ATP</name>
        <dbReference type="ChEBI" id="CHEBI:30616"/>
    </ligand>
</feature>
<accession>A0A2S1T239</accession>
<dbReference type="GO" id="GO:0003677">
    <property type="term" value="F:DNA binding"/>
    <property type="evidence" value="ECO:0007669"/>
    <property type="project" value="InterPro"/>
</dbReference>
<evidence type="ECO:0000256" key="2">
    <source>
        <dbReference type="ARBA" id="ARBA00022840"/>
    </source>
</evidence>
<dbReference type="PANTHER" id="PTHR22683">
    <property type="entry name" value="SPORULATION PROTEIN RELATED"/>
    <property type="match status" value="1"/>
</dbReference>
<dbReference type="EMBL" id="CP029188">
    <property type="protein sequence ID" value="AWI32729.1"/>
    <property type="molecule type" value="Genomic_DNA"/>
</dbReference>
<dbReference type="InterPro" id="IPR027417">
    <property type="entry name" value="P-loop_NTPase"/>
</dbReference>
<keyword evidence="7" id="KW-1185">Reference proteome</keyword>
<evidence type="ECO:0000259" key="5">
    <source>
        <dbReference type="PROSITE" id="PS50901"/>
    </source>
</evidence>
<organism evidence="6 7">
    <name type="scientific">Streptomyces tirandamycinicus</name>
    <dbReference type="NCBI Taxonomy" id="2174846"/>
    <lineage>
        <taxon>Bacteria</taxon>
        <taxon>Bacillati</taxon>
        <taxon>Actinomycetota</taxon>
        <taxon>Actinomycetes</taxon>
        <taxon>Kitasatosporales</taxon>
        <taxon>Streptomycetaceae</taxon>
        <taxon>Streptomyces</taxon>
    </lineage>
</organism>
<reference evidence="6 7" key="1">
    <citation type="submission" date="2018-05" db="EMBL/GenBank/DDBJ databases">
        <title>Complete genome sequence of sponge-derived Streptomyces sp. HNM0039.</title>
        <authorList>
            <person name="Huang X."/>
            <person name="Zhou S."/>
        </authorList>
    </citation>
    <scope>NUCLEOTIDE SEQUENCE [LARGE SCALE GENOMIC DNA]</scope>
    <source>
        <strain evidence="6 7">HNM0039</strain>
    </source>
</reference>
<feature type="domain" description="FtsK" evidence="5">
    <location>
        <begin position="271"/>
        <end position="448"/>
    </location>
</feature>
<name>A0A2S1T239_9ACTN</name>
<protein>
    <recommendedName>
        <fullName evidence="5">FtsK domain-containing protein</fullName>
    </recommendedName>
</protein>
<proteinExistence type="predicted"/>
<dbReference type="AlphaFoldDB" id="A0A2S1T239"/>
<dbReference type="InterPro" id="IPR050206">
    <property type="entry name" value="FtsK/SpoIIIE/SftA"/>
</dbReference>
<feature type="compositionally biased region" description="Pro residues" evidence="4">
    <location>
        <begin position="525"/>
        <end position="535"/>
    </location>
</feature>
<dbReference type="PROSITE" id="PS50901">
    <property type="entry name" value="FTSK"/>
    <property type="match status" value="1"/>
</dbReference>
<keyword evidence="2 3" id="KW-0067">ATP-binding</keyword>
<dbReference type="SUPFAM" id="SSF52540">
    <property type="entry name" value="P-loop containing nucleoside triphosphate hydrolases"/>
    <property type="match status" value="1"/>
</dbReference>
<dbReference type="KEGG" id="stir:DDW44_30925"/>
<dbReference type="Pfam" id="PF01580">
    <property type="entry name" value="FtsK_SpoIIIE"/>
    <property type="match status" value="1"/>
</dbReference>
<evidence type="ECO:0000256" key="4">
    <source>
        <dbReference type="SAM" id="MobiDB-lite"/>
    </source>
</evidence>
<evidence type="ECO:0000313" key="6">
    <source>
        <dbReference type="EMBL" id="AWI32729.1"/>
    </source>
</evidence>
<dbReference type="InterPro" id="IPR002543">
    <property type="entry name" value="FtsK_dom"/>
</dbReference>